<organism evidence="2 3">
    <name type="scientific">Multifurca ochricompacta</name>
    <dbReference type="NCBI Taxonomy" id="376703"/>
    <lineage>
        <taxon>Eukaryota</taxon>
        <taxon>Fungi</taxon>
        <taxon>Dikarya</taxon>
        <taxon>Basidiomycota</taxon>
        <taxon>Agaricomycotina</taxon>
        <taxon>Agaricomycetes</taxon>
        <taxon>Russulales</taxon>
        <taxon>Russulaceae</taxon>
        <taxon>Multifurca</taxon>
    </lineage>
</organism>
<protein>
    <submittedName>
        <fullName evidence="2">Uncharacterized protein</fullName>
    </submittedName>
</protein>
<reference evidence="2" key="1">
    <citation type="journal article" date="2022" name="New Phytol.">
        <title>Evolutionary transition to the ectomycorrhizal habit in the genomes of a hyperdiverse lineage of mushroom-forming fungi.</title>
        <authorList>
            <person name="Looney B."/>
            <person name="Miyauchi S."/>
            <person name="Morin E."/>
            <person name="Drula E."/>
            <person name="Courty P.E."/>
            <person name="Kohler A."/>
            <person name="Kuo A."/>
            <person name="LaButti K."/>
            <person name="Pangilinan J."/>
            <person name="Lipzen A."/>
            <person name="Riley R."/>
            <person name="Andreopoulos W."/>
            <person name="He G."/>
            <person name="Johnson J."/>
            <person name="Nolan M."/>
            <person name="Tritt A."/>
            <person name="Barry K.W."/>
            <person name="Grigoriev I.V."/>
            <person name="Nagy L.G."/>
            <person name="Hibbett D."/>
            <person name="Henrissat B."/>
            <person name="Matheny P.B."/>
            <person name="Labbe J."/>
            <person name="Martin F.M."/>
        </authorList>
    </citation>
    <scope>NUCLEOTIDE SEQUENCE</scope>
    <source>
        <strain evidence="2">BPL690</strain>
    </source>
</reference>
<comment type="caution">
    <text evidence="2">The sequence shown here is derived from an EMBL/GenBank/DDBJ whole genome shotgun (WGS) entry which is preliminary data.</text>
</comment>
<name>A0AAD4QQ47_9AGAM</name>
<feature type="region of interest" description="Disordered" evidence="1">
    <location>
        <begin position="132"/>
        <end position="157"/>
    </location>
</feature>
<dbReference type="AlphaFoldDB" id="A0AAD4QQ47"/>
<feature type="region of interest" description="Disordered" evidence="1">
    <location>
        <begin position="588"/>
        <end position="621"/>
    </location>
</feature>
<feature type="compositionally biased region" description="Acidic residues" evidence="1">
    <location>
        <begin position="81"/>
        <end position="91"/>
    </location>
</feature>
<keyword evidence="3" id="KW-1185">Reference proteome</keyword>
<dbReference type="Proteomes" id="UP001203297">
    <property type="component" value="Unassembled WGS sequence"/>
</dbReference>
<sequence>MVKPPPSLTPTDVHDSSLSEVDSISDSDWLDISASEDTGSIGIPESDHDETEDRPLSRRSFSSHSSSRDGDVDVWEGLVETTDDEALEEPTEFSLGPSPLGQSSFTYADGYSAEERRVEDALNQSMVSTLSTSRASSLSASGTTNHPASRARDLRLSFPDPLSSSKDELIRPHEVLCPSPTTLGAPLLSELSDDEEPSDVSPSLPSCLLNLPPVDFEIYLYGTPPKRKWFIVESLLEKWSTLSDLTVSERHPQCSRISTYWFHPKGNLHRLSLGRAVSVIDNTEAQSILPQSNTEPVLDKQSLAIVFLPTYLSSLPPHTLFLPVIASTSDELDTDDVDEDERQVYEQQWGILNIPKKQHLFPNAACILAAEEVDCMEALQVAQAFETLQPLRRKIFRGIKNQVATTPAVTIVAILSIVLGYIVSRCSPLPAPAGTFSVKVELTSIIKPAVNLSEHMATPFVTSMSSDISISSVKDISVAVSSSSMSEVSIRSKALAVFQQAVESTMPPPIETASSLATRSKTEAMYSLSTRLASSLAEMFNVRTLAGVLRADMKELVDALDDLLRALSAQAASAVRITEGLRDKLRRRNQHAQQKARALREKGERMVSSLGERARGHVAQARSQARALKNAISAEVATVYKKHHERGIVQKMRERQRRQGRELRRGMRRMTKGRMGF</sequence>
<evidence type="ECO:0000256" key="1">
    <source>
        <dbReference type="SAM" id="MobiDB-lite"/>
    </source>
</evidence>
<feature type="region of interest" description="Disordered" evidence="1">
    <location>
        <begin position="1"/>
        <end position="106"/>
    </location>
</feature>
<feature type="compositionally biased region" description="Low complexity" evidence="1">
    <location>
        <begin position="132"/>
        <end position="144"/>
    </location>
</feature>
<accession>A0AAD4QQ47</accession>
<evidence type="ECO:0000313" key="2">
    <source>
        <dbReference type="EMBL" id="KAI0303825.1"/>
    </source>
</evidence>
<dbReference type="EMBL" id="WTXG01000008">
    <property type="protein sequence ID" value="KAI0303825.1"/>
    <property type="molecule type" value="Genomic_DNA"/>
</dbReference>
<evidence type="ECO:0000313" key="3">
    <source>
        <dbReference type="Proteomes" id="UP001203297"/>
    </source>
</evidence>
<gene>
    <name evidence="2" type="ORF">B0F90DRAFT_1667194</name>
</gene>
<proteinExistence type="predicted"/>